<evidence type="ECO:0000313" key="3">
    <source>
        <dbReference type="EMBL" id="CAB4183744.1"/>
    </source>
</evidence>
<protein>
    <submittedName>
        <fullName evidence="3">Uncharacterized protein</fullName>
    </submittedName>
</protein>
<keyword evidence="1" id="KW-0175">Coiled coil</keyword>
<evidence type="ECO:0000313" key="5">
    <source>
        <dbReference type="EMBL" id="CAB5228672.1"/>
    </source>
</evidence>
<dbReference type="EMBL" id="LR797403">
    <property type="protein sequence ID" value="CAB4214008.1"/>
    <property type="molecule type" value="Genomic_DNA"/>
</dbReference>
<evidence type="ECO:0000313" key="4">
    <source>
        <dbReference type="EMBL" id="CAB4214008.1"/>
    </source>
</evidence>
<evidence type="ECO:0000313" key="2">
    <source>
        <dbReference type="EMBL" id="CAB4152088.1"/>
    </source>
</evidence>
<dbReference type="EMBL" id="LR796571">
    <property type="protein sequence ID" value="CAB4152088.1"/>
    <property type="molecule type" value="Genomic_DNA"/>
</dbReference>
<feature type="coiled-coil region" evidence="1">
    <location>
        <begin position="16"/>
        <end position="43"/>
    </location>
</feature>
<dbReference type="EMBL" id="LR797057">
    <property type="protein sequence ID" value="CAB4183744.1"/>
    <property type="molecule type" value="Genomic_DNA"/>
</dbReference>
<reference evidence="3" key="1">
    <citation type="submission" date="2020-05" db="EMBL/GenBank/DDBJ databases">
        <authorList>
            <person name="Chiriac C."/>
            <person name="Salcher M."/>
            <person name="Ghai R."/>
            <person name="Kavagutti S V."/>
        </authorList>
    </citation>
    <scope>NUCLEOTIDE SEQUENCE</scope>
</reference>
<proteinExistence type="predicted"/>
<dbReference type="EMBL" id="LR798393">
    <property type="protein sequence ID" value="CAB5228672.1"/>
    <property type="molecule type" value="Genomic_DNA"/>
</dbReference>
<organism evidence="3">
    <name type="scientific">uncultured Caudovirales phage</name>
    <dbReference type="NCBI Taxonomy" id="2100421"/>
    <lineage>
        <taxon>Viruses</taxon>
        <taxon>Duplodnaviria</taxon>
        <taxon>Heunggongvirae</taxon>
        <taxon>Uroviricota</taxon>
        <taxon>Caudoviricetes</taxon>
        <taxon>Peduoviridae</taxon>
        <taxon>Maltschvirus</taxon>
        <taxon>Maltschvirus maltsch</taxon>
    </lineage>
</organism>
<gene>
    <name evidence="3" type="ORF">UFOVP1099_4</name>
    <name evidence="4" type="ORF">UFOVP1460_9</name>
    <name evidence="5" type="ORF">UFOVP1548_20</name>
    <name evidence="2" type="ORF">UFOVP582_50</name>
</gene>
<sequence length="48" mass="5402">MVWLIPNLSLLSGTDKDALQTIFISLQKEISRLNKEVEDLKSSTVKKA</sequence>
<name>A0A6J5QVV7_9CAUD</name>
<evidence type="ECO:0000256" key="1">
    <source>
        <dbReference type="SAM" id="Coils"/>
    </source>
</evidence>
<accession>A0A6J5QVV7</accession>